<comment type="caution">
    <text evidence="4">The sequence shown here is derived from an EMBL/GenBank/DDBJ whole genome shotgun (WGS) entry which is preliminary data.</text>
</comment>
<dbReference type="NCBIfam" id="TIGR00756">
    <property type="entry name" value="PPR"/>
    <property type="match status" value="5"/>
</dbReference>
<dbReference type="AlphaFoldDB" id="A0A835K6N3"/>
<dbReference type="Pfam" id="PF13812">
    <property type="entry name" value="PPR_3"/>
    <property type="match status" value="3"/>
</dbReference>
<dbReference type="InterPro" id="IPR011990">
    <property type="entry name" value="TPR-like_helical_dom_sf"/>
</dbReference>
<evidence type="ECO:0000313" key="4">
    <source>
        <dbReference type="EMBL" id="KAF9680321.1"/>
    </source>
</evidence>
<proteinExistence type="predicted"/>
<feature type="compositionally biased region" description="Low complexity" evidence="3">
    <location>
        <begin position="9"/>
        <end position="19"/>
    </location>
</feature>
<feature type="region of interest" description="Disordered" evidence="3">
    <location>
        <begin position="7"/>
        <end position="55"/>
    </location>
</feature>
<dbReference type="Pfam" id="PF01535">
    <property type="entry name" value="PPR"/>
    <property type="match status" value="1"/>
</dbReference>
<accession>A0A835K6N3</accession>
<organism evidence="4 5">
    <name type="scientific">Salix dunnii</name>
    <dbReference type="NCBI Taxonomy" id="1413687"/>
    <lineage>
        <taxon>Eukaryota</taxon>
        <taxon>Viridiplantae</taxon>
        <taxon>Streptophyta</taxon>
        <taxon>Embryophyta</taxon>
        <taxon>Tracheophyta</taxon>
        <taxon>Spermatophyta</taxon>
        <taxon>Magnoliopsida</taxon>
        <taxon>eudicotyledons</taxon>
        <taxon>Gunneridae</taxon>
        <taxon>Pentapetalae</taxon>
        <taxon>rosids</taxon>
        <taxon>fabids</taxon>
        <taxon>Malpighiales</taxon>
        <taxon>Salicaceae</taxon>
        <taxon>Saliceae</taxon>
        <taxon>Salix</taxon>
    </lineage>
</organism>
<protein>
    <recommendedName>
        <fullName evidence="6">Pentacotripeptide-repeat region of PRORP domain-containing protein</fullName>
    </recommendedName>
</protein>
<evidence type="ECO:0000256" key="2">
    <source>
        <dbReference type="PROSITE-ProRule" id="PRU00708"/>
    </source>
</evidence>
<evidence type="ECO:0000256" key="1">
    <source>
        <dbReference type="ARBA" id="ARBA00022737"/>
    </source>
</evidence>
<gene>
    <name evidence="4" type="ORF">SADUNF_Sadunf06G0109000</name>
</gene>
<feature type="repeat" description="PPR" evidence="2">
    <location>
        <begin position="548"/>
        <end position="582"/>
    </location>
</feature>
<feature type="compositionally biased region" description="Basic residues" evidence="3">
    <location>
        <begin position="25"/>
        <end position="34"/>
    </location>
</feature>
<dbReference type="PANTHER" id="PTHR47942:SF50">
    <property type="entry name" value="OS03G0284900 PROTEIN"/>
    <property type="match status" value="1"/>
</dbReference>
<dbReference type="InterPro" id="IPR051222">
    <property type="entry name" value="PPR/CCM1_RNA-binding"/>
</dbReference>
<dbReference type="Gene3D" id="1.25.40.10">
    <property type="entry name" value="Tetratricopeptide repeat domain"/>
    <property type="match status" value="3"/>
</dbReference>
<dbReference type="PROSITE" id="PS51375">
    <property type="entry name" value="PPR"/>
    <property type="match status" value="5"/>
</dbReference>
<reference evidence="4 5" key="1">
    <citation type="submission" date="2020-10" db="EMBL/GenBank/DDBJ databases">
        <title>Plant Genome Project.</title>
        <authorList>
            <person name="Zhang R.-G."/>
        </authorList>
    </citation>
    <scope>NUCLEOTIDE SEQUENCE [LARGE SCALE GENOMIC DNA]</scope>
    <source>
        <strain evidence="4">FAFU-HL-1</strain>
        <tissue evidence="4">Leaf</tissue>
    </source>
</reference>
<name>A0A835K6N3_9ROSI</name>
<feature type="repeat" description="PPR" evidence="2">
    <location>
        <begin position="367"/>
        <end position="401"/>
    </location>
</feature>
<dbReference type="Proteomes" id="UP000657918">
    <property type="component" value="Unassembled WGS sequence"/>
</dbReference>
<dbReference type="OrthoDB" id="185373at2759"/>
<sequence>MKQLLILGSSTVTPPTNSSPTPPYHHNHSPKPKPKTPSLQALHTPSKPVPAVHSRSPPLLSSIPFLQNQNSSSLLDYYVNLASKLAEDGRLQEFVMIAESVMASGVDPSSFVASLSVSPVAKGISKNLQQGNVDCVVRFLKETEKLGISALKFLDGVTIDLLKKECIRIVNCGDVEQVVDIMETLAGFCFSFKELVDPSYIIKVCVDKLNPKMAVRYAAIFPGEGRILFCNIISEFGRKGHLDSALVAYDEAKHKLSVPNMYLHRTIIDVCGVCGDYMKSRYIYEDLLDRKVIPNVYVFNSLMNVNAHDLGYTFSVFKNMQNLGVTADVASYNILLKACCNAGRVDLAKDIYREVKQLESAEMLKLDVFTYCMIIKIFADAKMWQMALRIKEDMLSSGVTPNKHIWSSLISACAKAGLVEKAIQLFEEMLLSGCEPNSQCCNILLHACVEACQYDRAFRLFQCWKGSEAQESFHGDHSCNADKIEHAEKHCPDMPNIVPNSHHLNFIKKFPFTPTPTTYHMLMKACGSDYHRAKALMDEMKTVGISPNHISWSILIDICGGSGNVSGAVQILKNMRMAGVEPDVVAYTTAIKACVETKNLKLAFSLFAEMKRYQIKPNLVTYNTLLGARTRYGSLREVQQCLAIYQDMRKEGYKSNDYYLKQLIEEWCEGVIQDKNQIQDGFASYKRTDLGRPQSLLLEKIAAHLQNNIAENLAIDLQGLTKVEARIVVLAVLRMIKENYTLGYSIQDDMWITLDVNKVDPASKRDSEVKNAIIELLQNELGLEVLIPVPGHLDDIRTDSKNPLDLGPDLVVRLARSKKMASPTRRPFVVTQRLKVRRESLHEWLQRRVGAIRSTSRVTYGISATASNPVALPFLAPYSGCAVREYLREVVWSVAWTWISYEECRTL</sequence>
<dbReference type="PANTHER" id="PTHR47942">
    <property type="entry name" value="TETRATRICOPEPTIDE REPEAT (TPR)-LIKE SUPERFAMILY PROTEIN-RELATED"/>
    <property type="match status" value="1"/>
</dbReference>
<evidence type="ECO:0008006" key="6">
    <source>
        <dbReference type="Google" id="ProtNLM"/>
    </source>
</evidence>
<dbReference type="InterPro" id="IPR002885">
    <property type="entry name" value="PPR_rpt"/>
</dbReference>
<feature type="repeat" description="PPR" evidence="2">
    <location>
        <begin position="328"/>
        <end position="362"/>
    </location>
</feature>
<evidence type="ECO:0000313" key="5">
    <source>
        <dbReference type="Proteomes" id="UP000657918"/>
    </source>
</evidence>
<keyword evidence="1" id="KW-0677">Repeat</keyword>
<keyword evidence="5" id="KW-1185">Reference proteome</keyword>
<feature type="repeat" description="PPR" evidence="2">
    <location>
        <begin position="583"/>
        <end position="617"/>
    </location>
</feature>
<feature type="repeat" description="PPR" evidence="2">
    <location>
        <begin position="402"/>
        <end position="436"/>
    </location>
</feature>
<evidence type="ECO:0000256" key="3">
    <source>
        <dbReference type="SAM" id="MobiDB-lite"/>
    </source>
</evidence>
<dbReference type="Pfam" id="PF13041">
    <property type="entry name" value="PPR_2"/>
    <property type="match status" value="1"/>
</dbReference>
<dbReference type="EMBL" id="JADGMS010000006">
    <property type="protein sequence ID" value="KAF9680321.1"/>
    <property type="molecule type" value="Genomic_DNA"/>
</dbReference>